<dbReference type="InterPro" id="IPR023210">
    <property type="entry name" value="NADP_OxRdtase_dom"/>
</dbReference>
<sequence length="354" mass="39901">MPEPDIAKPRIVLGLMGFAPDEFTGARLTKLEDLKTALDIFRNRGYNELDTGRVYGGGAQERFTRQAGWKEKGFSIATKFWPVTPGIHKPEVLTQLFETSLQELGTDYIDIVYLHAPDRSVPFAPALEALNTLHQAGKFGQLGLSNYTAFEVAEIVMTCHYNGWVRPKVYQANYNVLQRAIEAELIPACRRYGLDILVYSPLAAGFLTGTYHASLLDESAEKPSEGRFSDKFQGGMVRPLYFKEANFRAVEELKRTTDKVGISPLEVALRWLRWHSKLNMDKEKGGNDGIVIGVSKLEHLDQNLDALEKGPLEAEVLDAVQRMYRVAKPIEPGYSPFDLEYQYDTVKELFGKRC</sequence>
<dbReference type="GO" id="GO:0016491">
    <property type="term" value="F:oxidoreductase activity"/>
    <property type="evidence" value="ECO:0007669"/>
    <property type="project" value="UniProtKB-KW"/>
</dbReference>
<reference evidence="3" key="1">
    <citation type="journal article" date="2023" name="Mol. Phylogenet. Evol.">
        <title>Genome-scale phylogeny and comparative genomics of the fungal order Sordariales.</title>
        <authorList>
            <person name="Hensen N."/>
            <person name="Bonometti L."/>
            <person name="Westerberg I."/>
            <person name="Brannstrom I.O."/>
            <person name="Guillou S."/>
            <person name="Cros-Aarteil S."/>
            <person name="Calhoun S."/>
            <person name="Haridas S."/>
            <person name="Kuo A."/>
            <person name="Mondo S."/>
            <person name="Pangilinan J."/>
            <person name="Riley R."/>
            <person name="LaButti K."/>
            <person name="Andreopoulos B."/>
            <person name="Lipzen A."/>
            <person name="Chen C."/>
            <person name="Yan M."/>
            <person name="Daum C."/>
            <person name="Ng V."/>
            <person name="Clum A."/>
            <person name="Steindorff A."/>
            <person name="Ohm R.A."/>
            <person name="Martin F."/>
            <person name="Silar P."/>
            <person name="Natvig D.O."/>
            <person name="Lalanne C."/>
            <person name="Gautier V."/>
            <person name="Ament-Velasquez S.L."/>
            <person name="Kruys A."/>
            <person name="Hutchinson M.I."/>
            <person name="Powell A.J."/>
            <person name="Barry K."/>
            <person name="Miller A.N."/>
            <person name="Grigoriev I.V."/>
            <person name="Debuchy R."/>
            <person name="Gladieux P."/>
            <person name="Hiltunen Thoren M."/>
            <person name="Johannesson H."/>
        </authorList>
    </citation>
    <scope>NUCLEOTIDE SEQUENCE</scope>
    <source>
        <strain evidence="3">PSN293</strain>
    </source>
</reference>
<evidence type="ECO:0000313" key="3">
    <source>
        <dbReference type="EMBL" id="KAK4209289.1"/>
    </source>
</evidence>
<evidence type="ECO:0000256" key="1">
    <source>
        <dbReference type="ARBA" id="ARBA00023002"/>
    </source>
</evidence>
<organism evidence="3 4">
    <name type="scientific">Rhypophila decipiens</name>
    <dbReference type="NCBI Taxonomy" id="261697"/>
    <lineage>
        <taxon>Eukaryota</taxon>
        <taxon>Fungi</taxon>
        <taxon>Dikarya</taxon>
        <taxon>Ascomycota</taxon>
        <taxon>Pezizomycotina</taxon>
        <taxon>Sordariomycetes</taxon>
        <taxon>Sordariomycetidae</taxon>
        <taxon>Sordariales</taxon>
        <taxon>Naviculisporaceae</taxon>
        <taxon>Rhypophila</taxon>
    </lineage>
</organism>
<dbReference type="InterPro" id="IPR050523">
    <property type="entry name" value="AKR_Detox_Biosynth"/>
</dbReference>
<keyword evidence="1" id="KW-0560">Oxidoreductase</keyword>
<feature type="domain" description="NADP-dependent oxidoreductase" evidence="2">
    <location>
        <begin position="10"/>
        <end position="323"/>
    </location>
</feature>
<keyword evidence="4" id="KW-1185">Reference proteome</keyword>
<dbReference type="AlphaFoldDB" id="A0AAN7B3U7"/>
<proteinExistence type="predicted"/>
<dbReference type="EMBL" id="MU858210">
    <property type="protein sequence ID" value="KAK4209289.1"/>
    <property type="molecule type" value="Genomic_DNA"/>
</dbReference>
<dbReference type="InterPro" id="IPR036812">
    <property type="entry name" value="NAD(P)_OxRdtase_dom_sf"/>
</dbReference>
<name>A0AAN7B3U7_9PEZI</name>
<reference evidence="3" key="2">
    <citation type="submission" date="2023-05" db="EMBL/GenBank/DDBJ databases">
        <authorList>
            <consortium name="Lawrence Berkeley National Laboratory"/>
            <person name="Steindorff A."/>
            <person name="Hensen N."/>
            <person name="Bonometti L."/>
            <person name="Westerberg I."/>
            <person name="Brannstrom I.O."/>
            <person name="Guillou S."/>
            <person name="Cros-Aarteil S."/>
            <person name="Calhoun S."/>
            <person name="Haridas S."/>
            <person name="Kuo A."/>
            <person name="Mondo S."/>
            <person name="Pangilinan J."/>
            <person name="Riley R."/>
            <person name="Labutti K."/>
            <person name="Andreopoulos B."/>
            <person name="Lipzen A."/>
            <person name="Chen C."/>
            <person name="Yanf M."/>
            <person name="Daum C."/>
            <person name="Ng V."/>
            <person name="Clum A."/>
            <person name="Ohm R."/>
            <person name="Martin F."/>
            <person name="Silar P."/>
            <person name="Natvig D."/>
            <person name="Lalanne C."/>
            <person name="Gautier V."/>
            <person name="Ament-Velasquez S.L."/>
            <person name="Kruys A."/>
            <person name="Hutchinson M.I."/>
            <person name="Powell A.J."/>
            <person name="Barry K."/>
            <person name="Miller A.N."/>
            <person name="Grigoriev I.V."/>
            <person name="Debuchy R."/>
            <person name="Gladieux P."/>
            <person name="Thoren M.H."/>
            <person name="Johannesson H."/>
        </authorList>
    </citation>
    <scope>NUCLEOTIDE SEQUENCE</scope>
    <source>
        <strain evidence="3">PSN293</strain>
    </source>
</reference>
<dbReference type="Proteomes" id="UP001301769">
    <property type="component" value="Unassembled WGS sequence"/>
</dbReference>
<gene>
    <name evidence="3" type="ORF">QBC37DRAFT_294899</name>
</gene>
<evidence type="ECO:0000259" key="2">
    <source>
        <dbReference type="Pfam" id="PF00248"/>
    </source>
</evidence>
<dbReference type="PANTHER" id="PTHR43364">
    <property type="entry name" value="NADH-SPECIFIC METHYLGLYOXAL REDUCTASE-RELATED"/>
    <property type="match status" value="1"/>
</dbReference>
<dbReference type="Gene3D" id="3.20.20.100">
    <property type="entry name" value="NADP-dependent oxidoreductase domain"/>
    <property type="match status" value="1"/>
</dbReference>
<evidence type="ECO:0000313" key="4">
    <source>
        <dbReference type="Proteomes" id="UP001301769"/>
    </source>
</evidence>
<dbReference type="PANTHER" id="PTHR43364:SF4">
    <property type="entry name" value="NAD(P)-LINKED OXIDOREDUCTASE SUPERFAMILY PROTEIN"/>
    <property type="match status" value="1"/>
</dbReference>
<comment type="caution">
    <text evidence="3">The sequence shown here is derived from an EMBL/GenBank/DDBJ whole genome shotgun (WGS) entry which is preliminary data.</text>
</comment>
<dbReference type="SUPFAM" id="SSF51430">
    <property type="entry name" value="NAD(P)-linked oxidoreductase"/>
    <property type="match status" value="1"/>
</dbReference>
<dbReference type="CDD" id="cd19075">
    <property type="entry name" value="AKR_AKR7A1-5"/>
    <property type="match status" value="1"/>
</dbReference>
<protein>
    <submittedName>
        <fullName evidence="3">Aflatoxin b1 aldehyde reductase member 2</fullName>
    </submittedName>
</protein>
<dbReference type="Pfam" id="PF00248">
    <property type="entry name" value="Aldo_ket_red"/>
    <property type="match status" value="1"/>
</dbReference>
<accession>A0AAN7B3U7</accession>